<comment type="caution">
    <text evidence="1">The sequence shown here is derived from an EMBL/GenBank/DDBJ whole genome shotgun (WGS) entry which is preliminary data.</text>
</comment>
<name>A0A8S1W6Q9_PAROT</name>
<evidence type="ECO:0000313" key="2">
    <source>
        <dbReference type="Proteomes" id="UP000683925"/>
    </source>
</evidence>
<dbReference type="PANTHER" id="PTHR13609">
    <property type="entry name" value="UBIQUITIN DOMAIN CONTAINING 1 PROTEIN-RELATED"/>
    <property type="match status" value="1"/>
</dbReference>
<organism evidence="1 2">
    <name type="scientific">Paramecium octaurelia</name>
    <dbReference type="NCBI Taxonomy" id="43137"/>
    <lineage>
        <taxon>Eukaryota</taxon>
        <taxon>Sar</taxon>
        <taxon>Alveolata</taxon>
        <taxon>Ciliophora</taxon>
        <taxon>Intramacronucleata</taxon>
        <taxon>Oligohymenophorea</taxon>
        <taxon>Peniculida</taxon>
        <taxon>Parameciidae</taxon>
        <taxon>Paramecium</taxon>
    </lineage>
</organism>
<keyword evidence="2" id="KW-1185">Reference proteome</keyword>
<dbReference type="Proteomes" id="UP000683925">
    <property type="component" value="Unassembled WGS sequence"/>
</dbReference>
<gene>
    <name evidence="1" type="ORF">POCTA_138.1.T0840175</name>
</gene>
<proteinExistence type="predicted"/>
<dbReference type="AlphaFoldDB" id="A0A8S1W6Q9"/>
<dbReference type="OMA" id="FGNYDIT"/>
<dbReference type="OrthoDB" id="285201at2759"/>
<reference evidence="1" key="1">
    <citation type="submission" date="2021-01" db="EMBL/GenBank/DDBJ databases">
        <authorList>
            <consortium name="Genoscope - CEA"/>
            <person name="William W."/>
        </authorList>
    </citation>
    <scope>NUCLEOTIDE SEQUENCE</scope>
</reference>
<dbReference type="EMBL" id="CAJJDP010000083">
    <property type="protein sequence ID" value="CAD8184990.1"/>
    <property type="molecule type" value="Genomic_DNA"/>
</dbReference>
<accession>A0A8S1W6Q9</accession>
<evidence type="ECO:0008006" key="3">
    <source>
        <dbReference type="Google" id="ProtNLM"/>
    </source>
</evidence>
<dbReference type="InterPro" id="IPR039869">
    <property type="entry name" value="UBTD1/2"/>
</dbReference>
<sequence>MFTTPELNLDHPYNINHYHYLFLKCHPNIIIGEGFQRTNSYESLITEQQILKKRNEYWVILQGLFRDLNFWRSGGVVKNQNKFQIWMKNEMRHLEDANLTLVENSIQMVYDQCGNRYWIPIFVINLPVSYSDSGIITLNNDFEGKDVTFKIRSVRRDQDLVATYNTKDSVDLLVQELKMKENVEIVRLFIQGKQMTQTFGNYDITDESIVQAFLF</sequence>
<protein>
    <recommendedName>
        <fullName evidence="3">Ubiquitin-like domain-containing protein</fullName>
    </recommendedName>
</protein>
<evidence type="ECO:0000313" key="1">
    <source>
        <dbReference type="EMBL" id="CAD8184990.1"/>
    </source>
</evidence>